<dbReference type="GO" id="GO:0003723">
    <property type="term" value="F:RNA binding"/>
    <property type="evidence" value="ECO:0007669"/>
    <property type="project" value="InterPro"/>
</dbReference>
<dbReference type="Pfam" id="PF09907">
    <property type="entry name" value="HigB_toxin"/>
    <property type="match status" value="1"/>
</dbReference>
<dbReference type="RefSeq" id="WP_149072657.1">
    <property type="nucleotide sequence ID" value="NZ_VTHL01000028.1"/>
</dbReference>
<keyword evidence="2" id="KW-1185">Reference proteome</keyword>
<dbReference type="EMBL" id="VTHL01000028">
    <property type="protein sequence ID" value="TYZ06168.1"/>
    <property type="molecule type" value="Genomic_DNA"/>
</dbReference>
<proteinExistence type="predicted"/>
<accession>A0A5D6UTB9</accession>
<gene>
    <name evidence="1" type="ORF">FY528_19270</name>
</gene>
<evidence type="ECO:0000313" key="1">
    <source>
        <dbReference type="EMBL" id="TYZ06168.1"/>
    </source>
</evidence>
<dbReference type="InterPro" id="IPR018669">
    <property type="entry name" value="Toxin_HigB"/>
</dbReference>
<dbReference type="AlphaFoldDB" id="A0A5D6UTB9"/>
<dbReference type="GO" id="GO:0004519">
    <property type="term" value="F:endonuclease activity"/>
    <property type="evidence" value="ECO:0007669"/>
    <property type="project" value="InterPro"/>
</dbReference>
<evidence type="ECO:0000313" key="2">
    <source>
        <dbReference type="Proteomes" id="UP000322791"/>
    </source>
</evidence>
<comment type="caution">
    <text evidence="1">The sequence shown here is derived from an EMBL/GenBank/DDBJ whole genome shotgun (WGS) entry which is preliminary data.</text>
</comment>
<organism evidence="1 2">
    <name type="scientific">Hymenobacter lutimineralis</name>
    <dbReference type="NCBI Taxonomy" id="2606448"/>
    <lineage>
        <taxon>Bacteria</taxon>
        <taxon>Pseudomonadati</taxon>
        <taxon>Bacteroidota</taxon>
        <taxon>Cytophagia</taxon>
        <taxon>Cytophagales</taxon>
        <taxon>Hymenobacteraceae</taxon>
        <taxon>Hymenobacter</taxon>
    </lineage>
</organism>
<sequence>MEILTKKRLRDYGNTQHPDVAQALLEWFEMAEAAEWQTAADVPARYVGNNRYVFNILGNRFRLIVRIFFPAYQVYIRFVGTHAEYDRIPDTSTV</sequence>
<dbReference type="GO" id="GO:0110001">
    <property type="term" value="C:toxin-antitoxin complex"/>
    <property type="evidence" value="ECO:0007669"/>
    <property type="project" value="InterPro"/>
</dbReference>
<protein>
    <submittedName>
        <fullName evidence="1">Type II toxin-antitoxin system HigB family toxin</fullName>
    </submittedName>
</protein>
<reference evidence="1 2" key="1">
    <citation type="submission" date="2019-08" db="EMBL/GenBank/DDBJ databases">
        <authorList>
            <person name="Seo M.-J."/>
        </authorList>
    </citation>
    <scope>NUCLEOTIDE SEQUENCE [LARGE SCALE GENOMIC DNA]</scope>
    <source>
        <strain evidence="1 2">KIGAM108</strain>
    </source>
</reference>
<name>A0A5D6UTB9_9BACT</name>
<dbReference type="Proteomes" id="UP000322791">
    <property type="component" value="Unassembled WGS sequence"/>
</dbReference>